<gene>
    <name evidence="2" type="ORF">UTRI_02207</name>
</gene>
<dbReference type="SUPFAM" id="SSF55729">
    <property type="entry name" value="Acyl-CoA N-acyltransferases (Nat)"/>
    <property type="match status" value="1"/>
</dbReference>
<dbReference type="Gene3D" id="3.40.630.30">
    <property type="match status" value="1"/>
</dbReference>
<sequence length="244" mass="27406">MITYTQDNRARIRTAQPSASASSSGSIQTLSELNVANPEENDVDFVIHAFDSALSYLASIGSEAQWGTVPFSEKPKVRQSFDEYVRKSYDLNTTSQGVPASHGQSWQHLTLYEVQTEEGKWRRVAAQGVSTSFPDYVPEKLAAKEVKESSDYLYLNYLIADRRTGDLAKGAASQLVAFALQEGKARGKSFFYGDCWRGNNDGLIKYYQKLGFEPVGSFEVQDKHGPRLNWTGYLFSRSLRDQRQ</sequence>
<proteinExistence type="predicted"/>
<organism evidence="2 3">
    <name type="scientific">Ustilago trichophora</name>
    <dbReference type="NCBI Taxonomy" id="86804"/>
    <lineage>
        <taxon>Eukaryota</taxon>
        <taxon>Fungi</taxon>
        <taxon>Dikarya</taxon>
        <taxon>Basidiomycota</taxon>
        <taxon>Ustilaginomycotina</taxon>
        <taxon>Ustilaginomycetes</taxon>
        <taxon>Ustilaginales</taxon>
        <taxon>Ustilaginaceae</taxon>
        <taxon>Ustilago</taxon>
    </lineage>
</organism>
<reference evidence="2 3" key="1">
    <citation type="submission" date="2018-03" db="EMBL/GenBank/DDBJ databases">
        <authorList>
            <person name="Guldener U."/>
        </authorList>
    </citation>
    <scope>NUCLEOTIDE SEQUENCE [LARGE SCALE GENOMIC DNA]</scope>
    <source>
        <strain evidence="2 3">NBRC100155</strain>
    </source>
</reference>
<keyword evidence="3" id="KW-1185">Reference proteome</keyword>
<protein>
    <recommendedName>
        <fullName evidence="4">N-acetyltransferase domain-containing protein</fullName>
    </recommendedName>
</protein>
<dbReference type="InterPro" id="IPR016181">
    <property type="entry name" value="Acyl_CoA_acyltransferase"/>
</dbReference>
<dbReference type="EMBL" id="OOIN01000005">
    <property type="protein sequence ID" value="SPO23528.1"/>
    <property type="molecule type" value="Genomic_DNA"/>
</dbReference>
<accession>A0A5C3DZ81</accession>
<dbReference type="OrthoDB" id="2821191at2759"/>
<feature type="region of interest" description="Disordered" evidence="1">
    <location>
        <begin position="1"/>
        <end position="26"/>
    </location>
</feature>
<dbReference type="Proteomes" id="UP000324022">
    <property type="component" value="Unassembled WGS sequence"/>
</dbReference>
<dbReference type="AlphaFoldDB" id="A0A5C3DZ81"/>
<evidence type="ECO:0000313" key="3">
    <source>
        <dbReference type="Proteomes" id="UP000324022"/>
    </source>
</evidence>
<evidence type="ECO:0000256" key="1">
    <source>
        <dbReference type="SAM" id="MobiDB-lite"/>
    </source>
</evidence>
<evidence type="ECO:0000313" key="2">
    <source>
        <dbReference type="EMBL" id="SPO23528.1"/>
    </source>
</evidence>
<evidence type="ECO:0008006" key="4">
    <source>
        <dbReference type="Google" id="ProtNLM"/>
    </source>
</evidence>
<name>A0A5C3DZ81_9BASI</name>